<dbReference type="GO" id="GO:0005762">
    <property type="term" value="C:mitochondrial large ribosomal subunit"/>
    <property type="evidence" value="ECO:0007669"/>
    <property type="project" value="TreeGrafter"/>
</dbReference>
<dbReference type="NCBIfam" id="NF006718">
    <property type="entry name" value="PRK09256.1"/>
    <property type="match status" value="1"/>
</dbReference>
<feature type="compositionally biased region" description="Basic residues" evidence="1">
    <location>
        <begin position="115"/>
        <end position="132"/>
    </location>
</feature>
<protein>
    <recommendedName>
        <fullName evidence="2">Prokaryotic-type class I peptide chain release factors domain-containing protein</fullName>
    </recommendedName>
</protein>
<feature type="region of interest" description="Disordered" evidence="1">
    <location>
        <begin position="108"/>
        <end position="132"/>
    </location>
</feature>
<proteinExistence type="predicted"/>
<dbReference type="Gene3D" id="3.30.160.20">
    <property type="match status" value="1"/>
</dbReference>
<dbReference type="InterPro" id="IPR000352">
    <property type="entry name" value="Pep_chain_release_fac_I"/>
</dbReference>
<evidence type="ECO:0000313" key="3">
    <source>
        <dbReference type="EMBL" id="CAG9278919.1"/>
    </source>
</evidence>
<reference evidence="3" key="1">
    <citation type="submission" date="2022-02" db="EMBL/GenBank/DDBJ databases">
        <authorList>
            <person name="Giguere J D."/>
        </authorList>
    </citation>
    <scope>NUCLEOTIDE SEQUENCE</scope>
    <source>
        <strain evidence="3">CCAP 1055/1</strain>
    </source>
</reference>
<feature type="domain" description="Prokaryotic-type class I peptide chain release factors" evidence="2">
    <location>
        <begin position="1"/>
        <end position="127"/>
    </location>
</feature>
<dbReference type="GO" id="GO:0016150">
    <property type="term" value="F:translation release factor activity, codon nonspecific"/>
    <property type="evidence" value="ECO:0007669"/>
    <property type="project" value="TreeGrafter"/>
</dbReference>
<dbReference type="SUPFAM" id="SSF110916">
    <property type="entry name" value="Peptidyl-tRNA hydrolase domain-like"/>
    <property type="match status" value="1"/>
</dbReference>
<dbReference type="EMBL" id="OU594952">
    <property type="protein sequence ID" value="CAG9278919.1"/>
    <property type="molecule type" value="Genomic_DNA"/>
</dbReference>
<evidence type="ECO:0000259" key="2">
    <source>
        <dbReference type="Pfam" id="PF00472"/>
    </source>
</evidence>
<accession>A0A8J9S3S9</accession>
<dbReference type="Proteomes" id="UP000836788">
    <property type="component" value="Chromosome 11"/>
</dbReference>
<dbReference type="PANTHER" id="PTHR11075">
    <property type="entry name" value="PEPTIDE CHAIN RELEASE FACTOR"/>
    <property type="match status" value="1"/>
</dbReference>
<feature type="non-terminal residue" evidence="3">
    <location>
        <position position="1"/>
    </location>
</feature>
<dbReference type="AlphaFoldDB" id="A0A8J9S3S9"/>
<dbReference type="GO" id="GO:0004045">
    <property type="term" value="F:peptidyl-tRNA hydrolase activity"/>
    <property type="evidence" value="ECO:0007669"/>
    <property type="project" value="TreeGrafter"/>
</dbReference>
<name>A0A8J9S3S9_PHATR</name>
<sequence length="132" mass="15571">IHVPESQLEFSFIRSGGAGGQNVNKVNTCVQIKLYLPGMTWVPTEVRQRLEQQQRHRVSKEQYLVMQVSEHRTQSANRKTAVDKLRNMIRQAWERPKERSIRTGISVKTKEQRKDFKRKRSLVKQGRRPVDF</sequence>
<dbReference type="InterPro" id="IPR052104">
    <property type="entry name" value="Mito_Release_Factor_mL62"/>
</dbReference>
<organism evidence="3">
    <name type="scientific">Phaeodactylum tricornutum</name>
    <name type="common">Diatom</name>
    <dbReference type="NCBI Taxonomy" id="2850"/>
    <lineage>
        <taxon>Eukaryota</taxon>
        <taxon>Sar</taxon>
        <taxon>Stramenopiles</taxon>
        <taxon>Ochrophyta</taxon>
        <taxon>Bacillariophyta</taxon>
        <taxon>Bacillariophyceae</taxon>
        <taxon>Bacillariophycidae</taxon>
        <taxon>Naviculales</taxon>
        <taxon>Phaeodactylaceae</taxon>
        <taxon>Phaeodactylum</taxon>
    </lineage>
</organism>
<dbReference type="PANTHER" id="PTHR11075:SF54">
    <property type="entry name" value="LARGE RIBOSOMAL SUBUNIT PROTEIN ML62"/>
    <property type="match status" value="1"/>
</dbReference>
<gene>
    <name evidence="3" type="ORF">PTTT1_LOCUS8424</name>
</gene>
<dbReference type="Pfam" id="PF00472">
    <property type="entry name" value="RF-1"/>
    <property type="match status" value="1"/>
</dbReference>
<evidence type="ECO:0000256" key="1">
    <source>
        <dbReference type="SAM" id="MobiDB-lite"/>
    </source>
</evidence>
<dbReference type="GO" id="GO:0070126">
    <property type="term" value="P:mitochondrial translational termination"/>
    <property type="evidence" value="ECO:0007669"/>
    <property type="project" value="TreeGrafter"/>
</dbReference>